<dbReference type="SMART" id="SM00858">
    <property type="entry name" value="SAF"/>
    <property type="match status" value="1"/>
</dbReference>
<evidence type="ECO:0000256" key="2">
    <source>
        <dbReference type="ARBA" id="ARBA00022729"/>
    </source>
</evidence>
<evidence type="ECO:0000259" key="5">
    <source>
        <dbReference type="SMART" id="SM00858"/>
    </source>
</evidence>
<protein>
    <submittedName>
        <fullName evidence="6">Flagella basal body P-ring formation protein FlgA</fullName>
    </submittedName>
</protein>
<evidence type="ECO:0000313" key="7">
    <source>
        <dbReference type="Proteomes" id="UP000186002"/>
    </source>
</evidence>
<dbReference type="Pfam" id="PF13144">
    <property type="entry name" value="ChapFlgA"/>
    <property type="match status" value="1"/>
</dbReference>
<sequence>MKRILALTGLALGLMSSLSALADSRPVLRSEIATLSEVVTVGDFYDNAGPSASVPLFRSPDLGTSGSVPAADVAARARDAGLLQAGTDGLSSVVVQRRAEPYDAERLKAMAKVALAERDASLTPADIDIAFYRTPATIQANPAADQPVAVDRVLWSRTDGRFTLFLSIATASGIQQTSLTGQATELMEVAVLAQPLRRGSVLRAEDLTLVRQPRARVPANALIDATEVAGLAARNNLRAGTPLLKTDFERPILITRGEKVTVTYELPGMKLTTRGEALEDGAEGDVIDIQNLQSKRKVPGVVTSRGQVRVTSSAPVLASLNEAVK</sequence>
<keyword evidence="6" id="KW-0966">Cell projection</keyword>
<feature type="chain" id="PRO_5013246495" evidence="4">
    <location>
        <begin position="23"/>
        <end position="325"/>
    </location>
</feature>
<dbReference type="PANTHER" id="PTHR36307:SF1">
    <property type="entry name" value="FLAGELLA BASAL BODY P-RING FORMATION PROTEIN FLGA"/>
    <property type="match status" value="1"/>
</dbReference>
<dbReference type="InterPro" id="IPR013974">
    <property type="entry name" value="SAF"/>
</dbReference>
<dbReference type="Proteomes" id="UP000186002">
    <property type="component" value="Unassembled WGS sequence"/>
</dbReference>
<feature type="domain" description="SAF" evidence="5">
    <location>
        <begin position="187"/>
        <end position="249"/>
    </location>
</feature>
<keyword evidence="6" id="KW-0969">Cilium</keyword>
<evidence type="ECO:0000256" key="3">
    <source>
        <dbReference type="ARBA" id="ARBA00022764"/>
    </source>
</evidence>
<keyword evidence="2 4" id="KW-0732">Signal</keyword>
<dbReference type="GO" id="GO:0044780">
    <property type="term" value="P:bacterial-type flagellum assembly"/>
    <property type="evidence" value="ECO:0007669"/>
    <property type="project" value="InterPro"/>
</dbReference>
<gene>
    <name evidence="6" type="ORF">SAMN05444272_1923</name>
</gene>
<reference evidence="6 7" key="1">
    <citation type="submission" date="2016-11" db="EMBL/GenBank/DDBJ databases">
        <authorList>
            <person name="Jaros S."/>
            <person name="Januszkiewicz K."/>
            <person name="Wedrychowicz H."/>
        </authorList>
    </citation>
    <scope>NUCLEOTIDE SEQUENCE [LARGE SCALE GENOMIC DNA]</scope>
    <source>
        <strain evidence="6 7">DSM 22153</strain>
    </source>
</reference>
<dbReference type="AlphaFoldDB" id="A0A1M7GH30"/>
<keyword evidence="6" id="KW-0282">Flagellum</keyword>
<evidence type="ECO:0000256" key="4">
    <source>
        <dbReference type="SAM" id="SignalP"/>
    </source>
</evidence>
<dbReference type="Gene3D" id="2.30.30.760">
    <property type="match status" value="1"/>
</dbReference>
<dbReference type="CDD" id="cd11614">
    <property type="entry name" value="SAF_CpaB_FlgA_like"/>
    <property type="match status" value="1"/>
</dbReference>
<dbReference type="NCBIfam" id="TIGR03170">
    <property type="entry name" value="flgA_cterm"/>
    <property type="match status" value="1"/>
</dbReference>
<dbReference type="OrthoDB" id="5323072at2"/>
<dbReference type="Gene3D" id="3.90.1210.10">
    <property type="entry name" value="Antifreeze-like/N-acetylneuraminic acid synthase C-terminal domain"/>
    <property type="match status" value="1"/>
</dbReference>
<dbReference type="InterPro" id="IPR017585">
    <property type="entry name" value="SAF_FlgA"/>
</dbReference>
<keyword evidence="7" id="KW-1185">Reference proteome</keyword>
<organism evidence="6 7">
    <name type="scientific">Roseibium suaedae</name>
    <dbReference type="NCBI Taxonomy" id="735517"/>
    <lineage>
        <taxon>Bacteria</taxon>
        <taxon>Pseudomonadati</taxon>
        <taxon>Pseudomonadota</taxon>
        <taxon>Alphaproteobacteria</taxon>
        <taxon>Hyphomicrobiales</taxon>
        <taxon>Stappiaceae</taxon>
        <taxon>Roseibium</taxon>
    </lineage>
</organism>
<feature type="signal peptide" evidence="4">
    <location>
        <begin position="1"/>
        <end position="22"/>
    </location>
</feature>
<proteinExistence type="predicted"/>
<dbReference type="InterPro" id="IPR039246">
    <property type="entry name" value="Flagellar_FlgA"/>
</dbReference>
<dbReference type="EMBL" id="FRBW01000002">
    <property type="protein sequence ID" value="SHM15570.1"/>
    <property type="molecule type" value="Genomic_DNA"/>
</dbReference>
<keyword evidence="3" id="KW-0574">Periplasm</keyword>
<evidence type="ECO:0000256" key="1">
    <source>
        <dbReference type="ARBA" id="ARBA00004418"/>
    </source>
</evidence>
<accession>A0A1M7GH30</accession>
<dbReference type="PANTHER" id="PTHR36307">
    <property type="entry name" value="FLAGELLA BASAL BODY P-RING FORMATION PROTEIN FLGA"/>
    <property type="match status" value="1"/>
</dbReference>
<dbReference type="GO" id="GO:0042597">
    <property type="term" value="C:periplasmic space"/>
    <property type="evidence" value="ECO:0007669"/>
    <property type="project" value="UniProtKB-SubCell"/>
</dbReference>
<name>A0A1M7GH30_9HYPH</name>
<dbReference type="RefSeq" id="WP_073012298.1">
    <property type="nucleotide sequence ID" value="NZ_FRBW01000002.1"/>
</dbReference>
<evidence type="ECO:0000313" key="6">
    <source>
        <dbReference type="EMBL" id="SHM15570.1"/>
    </source>
</evidence>
<dbReference type="STRING" id="735517.SAMN05444272_1923"/>
<comment type="subcellular location">
    <subcellularLocation>
        <location evidence="1">Periplasm</location>
    </subcellularLocation>
</comment>